<protein>
    <recommendedName>
        <fullName evidence="1">PiggyBac transposable element-derived protein domain-containing protein</fullName>
    </recommendedName>
</protein>
<dbReference type="Pfam" id="PF13843">
    <property type="entry name" value="DDE_Tnp_1_7"/>
    <property type="match status" value="2"/>
</dbReference>
<evidence type="ECO:0000259" key="1">
    <source>
        <dbReference type="Pfam" id="PF13843"/>
    </source>
</evidence>
<dbReference type="OrthoDB" id="6112068at2759"/>
<dbReference type="InterPro" id="IPR029526">
    <property type="entry name" value="PGBD"/>
</dbReference>
<evidence type="ECO:0000313" key="2">
    <source>
        <dbReference type="EMBL" id="KOF94146.1"/>
    </source>
</evidence>
<name>A0A0L8HY89_OCTBM</name>
<dbReference type="PANTHER" id="PTHR46599:SF3">
    <property type="entry name" value="PIGGYBAC TRANSPOSABLE ELEMENT-DERIVED PROTEIN 4"/>
    <property type="match status" value="1"/>
</dbReference>
<proteinExistence type="predicted"/>
<feature type="domain" description="PiggyBac transposable element-derived protein" evidence="1">
    <location>
        <begin position="2"/>
        <end position="42"/>
    </location>
</feature>
<dbReference type="EMBL" id="KQ417023">
    <property type="protein sequence ID" value="KOF94146.1"/>
    <property type="molecule type" value="Genomic_DNA"/>
</dbReference>
<reference evidence="2" key="1">
    <citation type="submission" date="2015-07" db="EMBL/GenBank/DDBJ databases">
        <title>MeaNS - Measles Nucleotide Surveillance Program.</title>
        <authorList>
            <person name="Tran T."/>
            <person name="Druce J."/>
        </authorList>
    </citation>
    <scope>NUCLEOTIDE SEQUENCE</scope>
    <source>
        <strain evidence="2">UCB-OBI-ISO-001</strain>
        <tissue evidence="2">Gonad</tissue>
    </source>
</reference>
<organism evidence="2">
    <name type="scientific">Octopus bimaculoides</name>
    <name type="common">California two-spotted octopus</name>
    <dbReference type="NCBI Taxonomy" id="37653"/>
    <lineage>
        <taxon>Eukaryota</taxon>
        <taxon>Metazoa</taxon>
        <taxon>Spiralia</taxon>
        <taxon>Lophotrochozoa</taxon>
        <taxon>Mollusca</taxon>
        <taxon>Cephalopoda</taxon>
        <taxon>Coleoidea</taxon>
        <taxon>Octopodiformes</taxon>
        <taxon>Octopoda</taxon>
        <taxon>Incirrata</taxon>
        <taxon>Octopodidae</taxon>
        <taxon>Octopus</taxon>
    </lineage>
</organism>
<sequence>MMYVPKQDICTDESLWKFKGRLRFKQYNPTKCACFGVKVYKRQSELNESLFNKGYNIYMDNWYSSRDLFQHLQTRKTNACGTVRTHRENMPPDLHKIKLRKGETVYLCIDSGIFALKNVCMLSTTHSASMKDTKKQDEDGNAIMKPSVVVSYNEGMGGVDCSDQLATTHKFVRKFVK</sequence>
<accession>A0A0L8HY89</accession>
<feature type="non-terminal residue" evidence="2">
    <location>
        <position position="177"/>
    </location>
</feature>
<feature type="domain" description="PiggyBac transposable element-derived protein" evidence="1">
    <location>
        <begin position="45"/>
        <end position="174"/>
    </location>
</feature>
<dbReference type="AlphaFoldDB" id="A0A0L8HY89"/>
<dbReference type="STRING" id="37653.A0A0L8HY89"/>
<dbReference type="PANTHER" id="PTHR46599">
    <property type="entry name" value="PIGGYBAC TRANSPOSABLE ELEMENT-DERIVED PROTEIN 4"/>
    <property type="match status" value="1"/>
</dbReference>
<gene>
    <name evidence="2" type="ORF">OCBIM_22002624mg</name>
</gene>